<sequence length="156" mass="17699">MSNRSSGNLFLSCLVLFALSFVSKQSRAQHRAGDLLQSRSWAIIGTLDFKQGSGNEIYPVFSDELKKQANHDFELQGYLIPIRDGMKQTRFLLSTLPINQCFYCGKNGVPIMILVEMAEGLEFTYKPIRVRGKLKLKRVNIRDYPPIVLSDAVLQK</sequence>
<proteinExistence type="predicted"/>
<name>A0A916XDF0_9SPHI</name>
<keyword evidence="1" id="KW-0732">Signal</keyword>
<comment type="caution">
    <text evidence="2">The sequence shown here is derived from an EMBL/GenBank/DDBJ whole genome shotgun (WGS) entry which is preliminary data.</text>
</comment>
<evidence type="ECO:0008006" key="4">
    <source>
        <dbReference type="Google" id="ProtNLM"/>
    </source>
</evidence>
<dbReference type="EMBL" id="BMIL01000005">
    <property type="protein sequence ID" value="GGC63534.1"/>
    <property type="molecule type" value="Genomic_DNA"/>
</dbReference>
<protein>
    <recommendedName>
        <fullName evidence="4">DUF3299 domain-containing protein</fullName>
    </recommendedName>
</protein>
<gene>
    <name evidence="2" type="ORF">GCM10011387_16450</name>
</gene>
<organism evidence="2 3">
    <name type="scientific">Pedobacter quisquiliarum</name>
    <dbReference type="NCBI Taxonomy" id="1834438"/>
    <lineage>
        <taxon>Bacteria</taxon>
        <taxon>Pseudomonadati</taxon>
        <taxon>Bacteroidota</taxon>
        <taxon>Sphingobacteriia</taxon>
        <taxon>Sphingobacteriales</taxon>
        <taxon>Sphingobacteriaceae</taxon>
        <taxon>Pedobacter</taxon>
    </lineage>
</organism>
<feature type="signal peptide" evidence="1">
    <location>
        <begin position="1"/>
        <end position="28"/>
    </location>
</feature>
<dbReference type="Gene3D" id="2.40.50.870">
    <property type="entry name" value="Protein of unknown function (DUF3299)"/>
    <property type="match status" value="1"/>
</dbReference>
<accession>A0A916XDF0</accession>
<reference evidence="2" key="1">
    <citation type="journal article" date="2014" name="Int. J. Syst. Evol. Microbiol.">
        <title>Complete genome sequence of Corynebacterium casei LMG S-19264T (=DSM 44701T), isolated from a smear-ripened cheese.</title>
        <authorList>
            <consortium name="US DOE Joint Genome Institute (JGI-PGF)"/>
            <person name="Walter F."/>
            <person name="Albersmeier A."/>
            <person name="Kalinowski J."/>
            <person name="Ruckert C."/>
        </authorList>
    </citation>
    <scope>NUCLEOTIDE SEQUENCE</scope>
    <source>
        <strain evidence="2">CGMCC 1.15343</strain>
    </source>
</reference>
<dbReference type="RefSeq" id="WP_229663565.1">
    <property type="nucleotide sequence ID" value="NZ_BMIL01000005.1"/>
</dbReference>
<dbReference type="AlphaFoldDB" id="A0A916XDF0"/>
<evidence type="ECO:0000256" key="1">
    <source>
        <dbReference type="SAM" id="SignalP"/>
    </source>
</evidence>
<evidence type="ECO:0000313" key="2">
    <source>
        <dbReference type="EMBL" id="GGC63534.1"/>
    </source>
</evidence>
<evidence type="ECO:0000313" key="3">
    <source>
        <dbReference type="Proteomes" id="UP000651668"/>
    </source>
</evidence>
<feature type="chain" id="PRO_5037343954" description="DUF3299 domain-containing protein" evidence="1">
    <location>
        <begin position="29"/>
        <end position="156"/>
    </location>
</feature>
<dbReference type="Proteomes" id="UP000651668">
    <property type="component" value="Unassembled WGS sequence"/>
</dbReference>
<reference evidence="2" key="2">
    <citation type="submission" date="2020-09" db="EMBL/GenBank/DDBJ databases">
        <authorList>
            <person name="Sun Q."/>
            <person name="Zhou Y."/>
        </authorList>
    </citation>
    <scope>NUCLEOTIDE SEQUENCE</scope>
    <source>
        <strain evidence="2">CGMCC 1.15343</strain>
    </source>
</reference>
<keyword evidence="3" id="KW-1185">Reference proteome</keyword>